<dbReference type="EMBL" id="JBEZUR010000031">
    <property type="protein sequence ID" value="MEU3556322.1"/>
    <property type="molecule type" value="Genomic_DNA"/>
</dbReference>
<dbReference type="InterPro" id="IPR002491">
    <property type="entry name" value="ABC_transptr_periplasmic_BD"/>
</dbReference>
<accession>A0ABV2YKS3</accession>
<sequence length="329" mass="34416">MPMPPTRTRPRSRAVRRAVLVSVAVAVSSALLLTGCTGEDLGPADGAEDSETAGPVGTRRIVDAHGRTVEVPLGPRRVVTLSRATLDAALALGVEPYGTAVFAADGDRTPSYLADRAVPARVVARDGRVRVKRLEALEPDLILVDESTRAVDDLAGLQAVAPTVVTSTGEDDWRRAFTATAHALNLAAAGRQVLSEYGAELAEATRAVRPRLAGTRRSVGVVRWADGELTPPAAADHVRSTLGSLGLRRAPGEGTDGDFVFFGVRGAGRGEAVETFASARSRPGLRRLLEADEKHRVAVVDGSAWEAPGGPIAARTVLGDIRRAVVPTG</sequence>
<feature type="domain" description="Fe/B12 periplasmic-binding" evidence="6">
    <location>
        <begin position="77"/>
        <end position="329"/>
    </location>
</feature>
<feature type="chain" id="PRO_5045493790" evidence="5">
    <location>
        <begin position="33"/>
        <end position="329"/>
    </location>
</feature>
<dbReference type="Gene3D" id="3.40.50.1980">
    <property type="entry name" value="Nitrogenase molybdenum iron protein domain"/>
    <property type="match status" value="2"/>
</dbReference>
<reference evidence="7 8" key="1">
    <citation type="submission" date="2024-06" db="EMBL/GenBank/DDBJ databases">
        <title>The Natural Products Discovery Center: Release of the First 8490 Sequenced Strains for Exploring Actinobacteria Biosynthetic Diversity.</title>
        <authorList>
            <person name="Kalkreuter E."/>
            <person name="Kautsar S.A."/>
            <person name="Yang D."/>
            <person name="Bader C.D."/>
            <person name="Teijaro C.N."/>
            <person name="Fluegel L."/>
            <person name="Davis C.M."/>
            <person name="Simpson J.R."/>
            <person name="Lauterbach L."/>
            <person name="Steele A.D."/>
            <person name="Gui C."/>
            <person name="Meng S."/>
            <person name="Li G."/>
            <person name="Viehrig K."/>
            <person name="Ye F."/>
            <person name="Su P."/>
            <person name="Kiefer A.F."/>
            <person name="Nichols A."/>
            <person name="Cepeda A.J."/>
            <person name="Yan W."/>
            <person name="Fan B."/>
            <person name="Jiang Y."/>
            <person name="Adhikari A."/>
            <person name="Zheng C.-J."/>
            <person name="Schuster L."/>
            <person name="Cowan T.M."/>
            <person name="Smanski M.J."/>
            <person name="Chevrette M.G."/>
            <person name="De Carvalho L.P.S."/>
            <person name="Shen B."/>
        </authorList>
    </citation>
    <scope>NUCLEOTIDE SEQUENCE [LARGE SCALE GENOMIC DNA]</scope>
    <source>
        <strain evidence="7 8">NPDC038104</strain>
    </source>
</reference>
<dbReference type="Proteomes" id="UP001550850">
    <property type="component" value="Unassembled WGS sequence"/>
</dbReference>
<evidence type="ECO:0000256" key="2">
    <source>
        <dbReference type="ARBA" id="ARBA00008814"/>
    </source>
</evidence>
<feature type="signal peptide" evidence="5">
    <location>
        <begin position="1"/>
        <end position="32"/>
    </location>
</feature>
<keyword evidence="3" id="KW-0813">Transport</keyword>
<comment type="subcellular location">
    <subcellularLocation>
        <location evidence="1">Cell envelope</location>
    </subcellularLocation>
</comment>
<keyword evidence="4 5" id="KW-0732">Signal</keyword>
<evidence type="ECO:0000256" key="5">
    <source>
        <dbReference type="SAM" id="SignalP"/>
    </source>
</evidence>
<organism evidence="7 8">
    <name type="scientific">Streptomyces fragilis</name>
    <dbReference type="NCBI Taxonomy" id="67301"/>
    <lineage>
        <taxon>Bacteria</taxon>
        <taxon>Bacillati</taxon>
        <taxon>Actinomycetota</taxon>
        <taxon>Actinomycetes</taxon>
        <taxon>Kitasatosporales</taxon>
        <taxon>Streptomycetaceae</taxon>
        <taxon>Streptomyces</taxon>
    </lineage>
</organism>
<evidence type="ECO:0000313" key="7">
    <source>
        <dbReference type="EMBL" id="MEU3556322.1"/>
    </source>
</evidence>
<proteinExistence type="inferred from homology"/>
<dbReference type="SUPFAM" id="SSF53807">
    <property type="entry name" value="Helical backbone' metal receptor"/>
    <property type="match status" value="1"/>
</dbReference>
<evidence type="ECO:0000313" key="8">
    <source>
        <dbReference type="Proteomes" id="UP001550850"/>
    </source>
</evidence>
<protein>
    <submittedName>
        <fullName evidence="7">ABC transporter substrate-binding protein</fullName>
    </submittedName>
</protein>
<evidence type="ECO:0000256" key="1">
    <source>
        <dbReference type="ARBA" id="ARBA00004196"/>
    </source>
</evidence>
<keyword evidence="8" id="KW-1185">Reference proteome</keyword>
<dbReference type="InterPro" id="IPR051313">
    <property type="entry name" value="Bact_iron-sidero_bind"/>
</dbReference>
<dbReference type="RefSeq" id="WP_159105601.1">
    <property type="nucleotide sequence ID" value="NZ_BEVZ01000002.1"/>
</dbReference>
<comment type="similarity">
    <text evidence="2">Belongs to the bacterial solute-binding protein 8 family.</text>
</comment>
<gene>
    <name evidence="7" type="ORF">AB0E65_19235</name>
</gene>
<dbReference type="PROSITE" id="PS50983">
    <property type="entry name" value="FE_B12_PBP"/>
    <property type="match status" value="1"/>
</dbReference>
<name>A0ABV2YKS3_9ACTN</name>
<comment type="caution">
    <text evidence="7">The sequence shown here is derived from an EMBL/GenBank/DDBJ whole genome shotgun (WGS) entry which is preliminary data.</text>
</comment>
<dbReference type="PANTHER" id="PTHR30532">
    <property type="entry name" value="IRON III DICITRATE-BINDING PERIPLASMIC PROTEIN"/>
    <property type="match status" value="1"/>
</dbReference>
<dbReference type="PANTHER" id="PTHR30532:SF1">
    <property type="entry name" value="IRON(3+)-HYDROXAMATE-BINDING PROTEIN FHUD"/>
    <property type="match status" value="1"/>
</dbReference>
<evidence type="ECO:0000256" key="3">
    <source>
        <dbReference type="ARBA" id="ARBA00022448"/>
    </source>
</evidence>
<evidence type="ECO:0000259" key="6">
    <source>
        <dbReference type="PROSITE" id="PS50983"/>
    </source>
</evidence>
<dbReference type="Pfam" id="PF01497">
    <property type="entry name" value="Peripla_BP_2"/>
    <property type="match status" value="1"/>
</dbReference>
<evidence type="ECO:0000256" key="4">
    <source>
        <dbReference type="ARBA" id="ARBA00022729"/>
    </source>
</evidence>